<keyword evidence="11" id="KW-0961">Cell wall biogenesis/degradation</keyword>
<dbReference type="GO" id="GO:0009002">
    <property type="term" value="F:serine-type D-Ala-D-Ala carboxypeptidase activity"/>
    <property type="evidence" value="ECO:0007669"/>
    <property type="project" value="UniProtKB-EC"/>
</dbReference>
<evidence type="ECO:0000256" key="16">
    <source>
        <dbReference type="SAM" id="SignalP"/>
    </source>
</evidence>
<dbReference type="GO" id="GO:0006508">
    <property type="term" value="P:proteolysis"/>
    <property type="evidence" value="ECO:0007669"/>
    <property type="project" value="UniProtKB-KW"/>
</dbReference>
<comment type="caution">
    <text evidence="18">The sequence shown here is derived from an EMBL/GenBank/DDBJ whole genome shotgun (WGS) entry which is preliminary data.</text>
</comment>
<evidence type="ECO:0000256" key="9">
    <source>
        <dbReference type="ARBA" id="ARBA00022960"/>
    </source>
</evidence>
<dbReference type="Gene3D" id="3.40.710.10">
    <property type="entry name" value="DD-peptidase/beta-lactamase superfamily"/>
    <property type="match status" value="1"/>
</dbReference>
<evidence type="ECO:0000256" key="8">
    <source>
        <dbReference type="ARBA" id="ARBA00022801"/>
    </source>
</evidence>
<dbReference type="GO" id="GO:0009252">
    <property type="term" value="P:peptidoglycan biosynthetic process"/>
    <property type="evidence" value="ECO:0007669"/>
    <property type="project" value="UniProtKB-UniPathway"/>
</dbReference>
<evidence type="ECO:0000256" key="6">
    <source>
        <dbReference type="ARBA" id="ARBA00022670"/>
    </source>
</evidence>
<dbReference type="GO" id="GO:0008360">
    <property type="term" value="P:regulation of cell shape"/>
    <property type="evidence" value="ECO:0007669"/>
    <property type="project" value="UniProtKB-KW"/>
</dbReference>
<dbReference type="SMART" id="SM00936">
    <property type="entry name" value="PBP5_C"/>
    <property type="match status" value="1"/>
</dbReference>
<sequence>MKKLMRGLIAAVVAVLMIGGAAPAMSVSAAESSDTNLVDAKAAVAIEPTTGKILYAKNASSVLPIASMTKMLSIELVLDAIKSGKINWDDKVTLNNAIWELSQNRDLSNVPLRRDGSYSVRELYDASLIYSANAAMMLLAEKVAGSQEKFVSQMTAKLNSWGITDAKIVNVTGLNNSQLKDAKVPGTDDNAENEMSAKDMAQVAQHLLKDHPEVLKTTSIAKQTFRKGTSDAIDMENWNWMLKGLVSYDKNLPVDGLKTGTSDAAGDCFTGTVEKNGMRIITVILHANGDAKTRRFDQTKKLMTNVLENWKTMTLAEAGQGIKGYDSVKVNRGQSRTTPIAPSTKAVAVVPSNSSKQSLQYTYTPAKGVKKNTVEAPVKKGTTIAQLEVSAKGDNLGFVGSSASEGITLKTTKTDNKANFFVLIFRGIGDFFSNIF</sequence>
<keyword evidence="8" id="KW-0378">Hydrolase</keyword>
<dbReference type="InterPro" id="IPR037167">
    <property type="entry name" value="Peptidase_S11_C_sf"/>
</dbReference>
<keyword evidence="6" id="KW-0645">Protease</keyword>
<feature type="active site" description="Proton acceptor" evidence="13">
    <location>
        <position position="70"/>
    </location>
</feature>
<dbReference type="GeneID" id="57088972"/>
<dbReference type="Proteomes" id="UP000032552">
    <property type="component" value="Unassembled WGS sequence"/>
</dbReference>
<feature type="signal peptide" evidence="16">
    <location>
        <begin position="1"/>
        <end position="29"/>
    </location>
</feature>
<name>A0A0C9QF79_LACPA</name>
<dbReference type="SUPFAM" id="SSF56601">
    <property type="entry name" value="beta-lactamase/transpeptidase-like"/>
    <property type="match status" value="1"/>
</dbReference>
<proteinExistence type="inferred from homology"/>
<protein>
    <recommendedName>
        <fullName evidence="4">serine-type D-Ala-D-Ala carboxypeptidase</fullName>
        <ecNumber evidence="4">3.4.16.4</ecNumber>
    </recommendedName>
</protein>
<feature type="chain" id="PRO_5002201141" description="serine-type D-Ala-D-Ala carboxypeptidase" evidence="16">
    <location>
        <begin position="30"/>
        <end position="436"/>
    </location>
</feature>
<dbReference type="SUPFAM" id="SSF69189">
    <property type="entry name" value="Penicillin-binding protein associated domain"/>
    <property type="match status" value="1"/>
</dbReference>
<dbReference type="InterPro" id="IPR015956">
    <property type="entry name" value="Peniciliin-bd_prot_C_sf"/>
</dbReference>
<evidence type="ECO:0000256" key="5">
    <source>
        <dbReference type="ARBA" id="ARBA00022645"/>
    </source>
</evidence>
<evidence type="ECO:0000256" key="12">
    <source>
        <dbReference type="ARBA" id="ARBA00034000"/>
    </source>
</evidence>
<keyword evidence="7 16" id="KW-0732">Signal</keyword>
<keyword evidence="5 18" id="KW-0121">Carboxypeptidase</keyword>
<dbReference type="AlphaFoldDB" id="A0A0C9QF79"/>
<keyword evidence="10" id="KW-0573">Peptidoglycan synthesis</keyword>
<evidence type="ECO:0000256" key="11">
    <source>
        <dbReference type="ARBA" id="ARBA00023316"/>
    </source>
</evidence>
<dbReference type="Pfam" id="PF00768">
    <property type="entry name" value="Peptidase_S11"/>
    <property type="match status" value="1"/>
</dbReference>
<dbReference type="MEROPS" id="S11.006"/>
<feature type="binding site" evidence="14">
    <location>
        <position position="258"/>
    </location>
    <ligand>
        <name>substrate</name>
    </ligand>
</feature>
<evidence type="ECO:0000256" key="10">
    <source>
        <dbReference type="ARBA" id="ARBA00022984"/>
    </source>
</evidence>
<organism evidence="18 19">
    <name type="scientific">Lacticaseibacillus paracasei NRIC 0644</name>
    <dbReference type="NCBI Taxonomy" id="1435038"/>
    <lineage>
        <taxon>Bacteria</taxon>
        <taxon>Bacillati</taxon>
        <taxon>Bacillota</taxon>
        <taxon>Bacilli</taxon>
        <taxon>Lactobacillales</taxon>
        <taxon>Lactobacillaceae</taxon>
        <taxon>Lacticaseibacillus</taxon>
    </lineage>
</organism>
<evidence type="ECO:0000259" key="17">
    <source>
        <dbReference type="SMART" id="SM00936"/>
    </source>
</evidence>
<comment type="similarity">
    <text evidence="3 15">Belongs to the peptidase S11 family.</text>
</comment>
<dbReference type="GO" id="GO:0071555">
    <property type="term" value="P:cell wall organization"/>
    <property type="evidence" value="ECO:0007669"/>
    <property type="project" value="UniProtKB-KW"/>
</dbReference>
<gene>
    <name evidence="18" type="ORF">LC0644_1832</name>
</gene>
<comment type="catalytic activity">
    <reaction evidence="12">
        <text>Preferential cleavage: (Ac)2-L-Lys-D-Ala-|-D-Ala. Also transpeptidation of peptidyl-alanyl moieties that are N-acyl substituents of D-alanine.</text>
        <dbReference type="EC" id="3.4.16.4"/>
    </reaction>
</comment>
<dbReference type="Gene3D" id="2.60.410.10">
    <property type="entry name" value="D-Ala-D-Ala carboxypeptidase, C-terminal domain"/>
    <property type="match status" value="1"/>
</dbReference>
<dbReference type="EMBL" id="BAYM01000101">
    <property type="protein sequence ID" value="GAN37243.1"/>
    <property type="molecule type" value="Genomic_DNA"/>
</dbReference>
<dbReference type="InterPro" id="IPR001967">
    <property type="entry name" value="Peptidase_S11_N"/>
</dbReference>
<dbReference type="RefSeq" id="WP_003562961.1">
    <property type="nucleotide sequence ID" value="NZ_BAYM01000101.1"/>
</dbReference>
<evidence type="ECO:0000256" key="3">
    <source>
        <dbReference type="ARBA" id="ARBA00007164"/>
    </source>
</evidence>
<feature type="domain" description="Peptidase S11 D-Ala-D-Ala carboxypeptidase A C-terminal" evidence="17">
    <location>
        <begin position="310"/>
        <end position="417"/>
    </location>
</feature>
<keyword evidence="9" id="KW-0133">Cell shape</keyword>
<evidence type="ECO:0000256" key="2">
    <source>
        <dbReference type="ARBA" id="ARBA00004752"/>
    </source>
</evidence>
<evidence type="ECO:0000256" key="4">
    <source>
        <dbReference type="ARBA" id="ARBA00012448"/>
    </source>
</evidence>
<dbReference type="InterPro" id="IPR012907">
    <property type="entry name" value="Peptidase_S11_C"/>
</dbReference>
<evidence type="ECO:0000256" key="13">
    <source>
        <dbReference type="PIRSR" id="PIRSR618044-1"/>
    </source>
</evidence>
<dbReference type="PRINTS" id="PR00725">
    <property type="entry name" value="DADACBPTASE1"/>
</dbReference>
<evidence type="ECO:0000313" key="19">
    <source>
        <dbReference type="Proteomes" id="UP000032552"/>
    </source>
</evidence>
<comment type="pathway">
    <text evidence="2">Cell wall biogenesis; peptidoglycan biosynthesis.</text>
</comment>
<evidence type="ECO:0000256" key="7">
    <source>
        <dbReference type="ARBA" id="ARBA00022729"/>
    </source>
</evidence>
<feature type="active site" evidence="13">
    <location>
        <position position="131"/>
    </location>
</feature>
<dbReference type="EC" id="3.4.16.4" evidence="4"/>
<accession>A0A0C9QF79</accession>
<dbReference type="InterPro" id="IPR012338">
    <property type="entry name" value="Beta-lactam/transpept-like"/>
</dbReference>
<dbReference type="PANTHER" id="PTHR21581:SF11">
    <property type="entry name" value="D-ALANYL-D-ALANINE CARBOXYPEPTIDASE DACA"/>
    <property type="match status" value="1"/>
</dbReference>
<dbReference type="Pfam" id="PF07943">
    <property type="entry name" value="PBP5_C"/>
    <property type="match status" value="1"/>
</dbReference>
<dbReference type="PANTHER" id="PTHR21581">
    <property type="entry name" value="D-ALANYL-D-ALANINE CARBOXYPEPTIDASE"/>
    <property type="match status" value="1"/>
</dbReference>
<evidence type="ECO:0000256" key="1">
    <source>
        <dbReference type="ARBA" id="ARBA00003217"/>
    </source>
</evidence>
<evidence type="ECO:0000256" key="14">
    <source>
        <dbReference type="PIRSR" id="PIRSR618044-2"/>
    </source>
</evidence>
<comment type="function">
    <text evidence="1">Removes C-terminal D-alanyl residues from sugar-peptide cell wall precursors.</text>
</comment>
<dbReference type="UniPathway" id="UPA00219"/>
<feature type="active site" description="Proton acceptor" evidence="13">
    <location>
        <position position="67"/>
    </location>
</feature>
<evidence type="ECO:0000313" key="18">
    <source>
        <dbReference type="EMBL" id="GAN37243.1"/>
    </source>
</evidence>
<reference evidence="19" key="1">
    <citation type="submission" date="2014-05" db="EMBL/GenBank/DDBJ databases">
        <title>Whole genome sequencing of Lactobacillus casei NRIC0644.</title>
        <authorList>
            <person name="Atarashi H."/>
            <person name="Yoshida Y."/>
            <person name="Fujimura S."/>
            <person name="Tanaka N."/>
            <person name="Shiwa Y."/>
            <person name="Yoshikawa H."/>
            <person name="Okada S."/>
            <person name="Nakagawa J."/>
        </authorList>
    </citation>
    <scope>NUCLEOTIDE SEQUENCE [LARGE SCALE GENOMIC DNA]</scope>
    <source>
        <strain evidence="19">NRIC0644</strain>
    </source>
</reference>
<dbReference type="InterPro" id="IPR018044">
    <property type="entry name" value="Peptidase_S11"/>
</dbReference>
<evidence type="ECO:0000256" key="15">
    <source>
        <dbReference type="RuleBase" id="RU004016"/>
    </source>
</evidence>